<keyword evidence="2" id="KW-0472">Membrane</keyword>
<dbReference type="SUPFAM" id="SSF90112">
    <property type="entry name" value="Neurotransmitter-gated ion-channel transmembrane pore"/>
    <property type="match status" value="1"/>
</dbReference>
<dbReference type="GO" id="GO:0006811">
    <property type="term" value="P:monoatomic ion transport"/>
    <property type="evidence" value="ECO:0007669"/>
    <property type="project" value="InterPro"/>
</dbReference>
<evidence type="ECO:0000313" key="4">
    <source>
        <dbReference type="Proteomes" id="UP001054945"/>
    </source>
</evidence>
<feature type="region of interest" description="Disordered" evidence="1">
    <location>
        <begin position="127"/>
        <end position="150"/>
    </location>
</feature>
<accession>A0AAV4SFT3</accession>
<feature type="region of interest" description="Disordered" evidence="1">
    <location>
        <begin position="63"/>
        <end position="101"/>
    </location>
</feature>
<evidence type="ECO:0000256" key="1">
    <source>
        <dbReference type="SAM" id="MobiDB-lite"/>
    </source>
</evidence>
<reference evidence="3 4" key="1">
    <citation type="submission" date="2021-06" db="EMBL/GenBank/DDBJ databases">
        <title>Caerostris extrusa draft genome.</title>
        <authorList>
            <person name="Kono N."/>
            <person name="Arakawa K."/>
        </authorList>
    </citation>
    <scope>NUCLEOTIDE SEQUENCE [LARGE SCALE GENOMIC DNA]</scope>
</reference>
<dbReference type="Proteomes" id="UP001054945">
    <property type="component" value="Unassembled WGS sequence"/>
</dbReference>
<gene>
    <name evidence="3" type="ORF">CEXT_266931</name>
</gene>
<protein>
    <submittedName>
        <fullName evidence="3">Uncharacterized protein</fullName>
    </submittedName>
</protein>
<sequence length="230" mass="25693">MSSTVGRGDNKKERTEKTELKLSSCPLSKHVDDTWIQMRWPSDPERKDRKDRVKIVLVSSFKARERDKDPDEMAECPGKSGNKNKMAGCQREGRDEKKKKEEDIKLLIQEGSGHIQGTYWCPISGPEAPERDPEQRHRAHRNGPERVLPECGVGHHGGASPEEGATLHVLHGALPDITFNITLRRKTLFYTVNLIIPCVGISGLSVLVFYLPLGLRGKGTPTPTSSFFSL</sequence>
<evidence type="ECO:0000256" key="2">
    <source>
        <dbReference type="SAM" id="Phobius"/>
    </source>
</evidence>
<organism evidence="3 4">
    <name type="scientific">Caerostris extrusa</name>
    <name type="common">Bark spider</name>
    <name type="synonym">Caerostris bankana</name>
    <dbReference type="NCBI Taxonomy" id="172846"/>
    <lineage>
        <taxon>Eukaryota</taxon>
        <taxon>Metazoa</taxon>
        <taxon>Ecdysozoa</taxon>
        <taxon>Arthropoda</taxon>
        <taxon>Chelicerata</taxon>
        <taxon>Arachnida</taxon>
        <taxon>Araneae</taxon>
        <taxon>Araneomorphae</taxon>
        <taxon>Entelegynae</taxon>
        <taxon>Araneoidea</taxon>
        <taxon>Araneidae</taxon>
        <taxon>Caerostris</taxon>
    </lineage>
</organism>
<dbReference type="Gene3D" id="1.20.58.390">
    <property type="entry name" value="Neurotransmitter-gated ion-channel transmembrane domain"/>
    <property type="match status" value="1"/>
</dbReference>
<dbReference type="InterPro" id="IPR038050">
    <property type="entry name" value="Neuro_actylchol_rec"/>
</dbReference>
<evidence type="ECO:0000313" key="3">
    <source>
        <dbReference type="EMBL" id="GIY32392.1"/>
    </source>
</evidence>
<dbReference type="GO" id="GO:0016020">
    <property type="term" value="C:membrane"/>
    <property type="evidence" value="ECO:0007669"/>
    <property type="project" value="InterPro"/>
</dbReference>
<keyword evidence="2" id="KW-0812">Transmembrane</keyword>
<dbReference type="AlphaFoldDB" id="A0AAV4SFT3"/>
<feature type="region of interest" description="Disordered" evidence="1">
    <location>
        <begin position="1"/>
        <end position="22"/>
    </location>
</feature>
<dbReference type="InterPro" id="IPR036719">
    <property type="entry name" value="Neuro-gated_channel_TM_sf"/>
</dbReference>
<feature type="compositionally biased region" description="Basic and acidic residues" evidence="1">
    <location>
        <begin position="128"/>
        <end position="148"/>
    </location>
</feature>
<dbReference type="EMBL" id="BPLR01009502">
    <property type="protein sequence ID" value="GIY32392.1"/>
    <property type="molecule type" value="Genomic_DNA"/>
</dbReference>
<feature type="compositionally biased region" description="Basic and acidic residues" evidence="1">
    <location>
        <begin position="91"/>
        <end position="101"/>
    </location>
</feature>
<comment type="caution">
    <text evidence="3">The sequence shown here is derived from an EMBL/GenBank/DDBJ whole genome shotgun (WGS) entry which is preliminary data.</text>
</comment>
<feature type="compositionally biased region" description="Basic and acidic residues" evidence="1">
    <location>
        <begin position="8"/>
        <end position="20"/>
    </location>
</feature>
<proteinExistence type="predicted"/>
<name>A0AAV4SFT3_CAEEX</name>
<keyword evidence="4" id="KW-1185">Reference proteome</keyword>
<keyword evidence="2" id="KW-1133">Transmembrane helix</keyword>
<feature type="transmembrane region" description="Helical" evidence="2">
    <location>
        <begin position="188"/>
        <end position="211"/>
    </location>
</feature>